<reference evidence="2" key="2">
    <citation type="journal article" date="2020" name="Nat. Commun.">
        <title>Large-scale genome sequencing of mycorrhizal fungi provides insights into the early evolution of symbiotic traits.</title>
        <authorList>
            <person name="Miyauchi S."/>
            <person name="Kiss E."/>
            <person name="Kuo A."/>
            <person name="Drula E."/>
            <person name="Kohler A."/>
            <person name="Sanchez-Garcia M."/>
            <person name="Morin E."/>
            <person name="Andreopoulos B."/>
            <person name="Barry K.W."/>
            <person name="Bonito G."/>
            <person name="Buee M."/>
            <person name="Carver A."/>
            <person name="Chen C."/>
            <person name="Cichocki N."/>
            <person name="Clum A."/>
            <person name="Culley D."/>
            <person name="Crous P.W."/>
            <person name="Fauchery L."/>
            <person name="Girlanda M."/>
            <person name="Hayes R.D."/>
            <person name="Keri Z."/>
            <person name="LaButti K."/>
            <person name="Lipzen A."/>
            <person name="Lombard V."/>
            <person name="Magnuson J."/>
            <person name="Maillard F."/>
            <person name="Murat C."/>
            <person name="Nolan M."/>
            <person name="Ohm R.A."/>
            <person name="Pangilinan J."/>
            <person name="Pereira M.F."/>
            <person name="Perotto S."/>
            <person name="Peter M."/>
            <person name="Pfister S."/>
            <person name="Riley R."/>
            <person name="Sitrit Y."/>
            <person name="Stielow J.B."/>
            <person name="Szollosi G."/>
            <person name="Zifcakova L."/>
            <person name="Stursova M."/>
            <person name="Spatafora J.W."/>
            <person name="Tedersoo L."/>
            <person name="Vaario L.M."/>
            <person name="Yamada A."/>
            <person name="Yan M."/>
            <person name="Wang P."/>
            <person name="Xu J."/>
            <person name="Bruns T."/>
            <person name="Baldrian P."/>
            <person name="Vilgalys R."/>
            <person name="Dunand C."/>
            <person name="Henrissat B."/>
            <person name="Grigoriev I.V."/>
            <person name="Hibbett D."/>
            <person name="Nagy L.G."/>
            <person name="Martin F.M."/>
        </authorList>
    </citation>
    <scope>NUCLEOTIDE SEQUENCE</scope>
    <source>
        <strain evidence="2">Prilba</strain>
    </source>
</reference>
<proteinExistence type="predicted"/>
<evidence type="ECO:0000313" key="3">
    <source>
        <dbReference type="Proteomes" id="UP000759537"/>
    </source>
</evidence>
<feature type="region of interest" description="Disordered" evidence="1">
    <location>
        <begin position="149"/>
        <end position="178"/>
    </location>
</feature>
<feature type="region of interest" description="Disordered" evidence="1">
    <location>
        <begin position="273"/>
        <end position="293"/>
    </location>
</feature>
<evidence type="ECO:0000313" key="2">
    <source>
        <dbReference type="EMBL" id="KAF8487216.1"/>
    </source>
</evidence>
<dbReference type="EMBL" id="WHVB01000001">
    <property type="protein sequence ID" value="KAF8487216.1"/>
    <property type="molecule type" value="Genomic_DNA"/>
</dbReference>
<reference evidence="2" key="1">
    <citation type="submission" date="2019-10" db="EMBL/GenBank/DDBJ databases">
        <authorList>
            <consortium name="DOE Joint Genome Institute"/>
            <person name="Kuo A."/>
            <person name="Miyauchi S."/>
            <person name="Kiss E."/>
            <person name="Drula E."/>
            <person name="Kohler A."/>
            <person name="Sanchez-Garcia M."/>
            <person name="Andreopoulos B."/>
            <person name="Barry K.W."/>
            <person name="Bonito G."/>
            <person name="Buee M."/>
            <person name="Carver A."/>
            <person name="Chen C."/>
            <person name="Cichocki N."/>
            <person name="Clum A."/>
            <person name="Culley D."/>
            <person name="Crous P.W."/>
            <person name="Fauchery L."/>
            <person name="Girlanda M."/>
            <person name="Hayes R."/>
            <person name="Keri Z."/>
            <person name="LaButti K."/>
            <person name="Lipzen A."/>
            <person name="Lombard V."/>
            <person name="Magnuson J."/>
            <person name="Maillard F."/>
            <person name="Morin E."/>
            <person name="Murat C."/>
            <person name="Nolan M."/>
            <person name="Ohm R."/>
            <person name="Pangilinan J."/>
            <person name="Pereira M."/>
            <person name="Perotto S."/>
            <person name="Peter M."/>
            <person name="Riley R."/>
            <person name="Sitrit Y."/>
            <person name="Stielow B."/>
            <person name="Szollosi G."/>
            <person name="Zifcakova L."/>
            <person name="Stursova M."/>
            <person name="Spatafora J.W."/>
            <person name="Tedersoo L."/>
            <person name="Vaario L.-M."/>
            <person name="Yamada A."/>
            <person name="Yan M."/>
            <person name="Wang P."/>
            <person name="Xu J."/>
            <person name="Bruns T."/>
            <person name="Baldrian P."/>
            <person name="Vilgalys R."/>
            <person name="Henrissat B."/>
            <person name="Grigoriev I.V."/>
            <person name="Hibbett D."/>
            <person name="Nagy L.G."/>
            <person name="Martin F.M."/>
        </authorList>
    </citation>
    <scope>NUCLEOTIDE SEQUENCE</scope>
    <source>
        <strain evidence="2">Prilba</strain>
    </source>
</reference>
<dbReference type="OrthoDB" id="3306311at2759"/>
<evidence type="ECO:0000256" key="1">
    <source>
        <dbReference type="SAM" id="MobiDB-lite"/>
    </source>
</evidence>
<dbReference type="AlphaFoldDB" id="A0A9P5N6H2"/>
<feature type="compositionally biased region" description="Low complexity" evidence="1">
    <location>
        <begin position="165"/>
        <end position="178"/>
    </location>
</feature>
<dbReference type="Proteomes" id="UP000759537">
    <property type="component" value="Unassembled WGS sequence"/>
</dbReference>
<gene>
    <name evidence="2" type="ORF">DFH94DRAFT_841582</name>
</gene>
<organism evidence="2 3">
    <name type="scientific">Russula ochroleuca</name>
    <dbReference type="NCBI Taxonomy" id="152965"/>
    <lineage>
        <taxon>Eukaryota</taxon>
        <taxon>Fungi</taxon>
        <taxon>Dikarya</taxon>
        <taxon>Basidiomycota</taxon>
        <taxon>Agaricomycotina</taxon>
        <taxon>Agaricomycetes</taxon>
        <taxon>Russulales</taxon>
        <taxon>Russulaceae</taxon>
        <taxon>Russula</taxon>
    </lineage>
</organism>
<sequence>MNFHILLFAVREPSTISISNNLESLISAPAHREPISKAHSPGCMLPTGVPLPFSCDKENIPVTRGEKQTKRNAVMDAATNGFRKPLLQRGFSSSNLSTAFESLPHVGITILTNTARNQTRSVSYEEETYSPTAWQSSSPASPHTYIILSNPARTRPSPSIQNTHSSSPSIRQSRSSSSPRIIILSDLAREKQCAMPRSKIVQSKQRVSAAVPAPMRVPTTAPISILKAPVPVPQPPAPVADIKVNKLAVDGKARNVIVKVLLPKIFVHESISSEERPKTGVHHPGTGTGTDKTGHLAEKIVRRLGLMMRSGSRLAAARRREHPRKCR</sequence>
<comment type="caution">
    <text evidence="2">The sequence shown here is derived from an EMBL/GenBank/DDBJ whole genome shotgun (WGS) entry which is preliminary data.</text>
</comment>
<protein>
    <submittedName>
        <fullName evidence="2">Uncharacterized protein</fullName>
    </submittedName>
</protein>
<keyword evidence="3" id="KW-1185">Reference proteome</keyword>
<name>A0A9P5N6H2_9AGAM</name>
<accession>A0A9P5N6H2</accession>